<dbReference type="InterPro" id="IPR051319">
    <property type="entry name" value="Oligoribo/pAp-PDE_c-di-AMP_PDE"/>
</dbReference>
<dbReference type="InterPro" id="IPR014528">
    <property type="entry name" value="GdpP/PdeA"/>
</dbReference>
<sequence length="676" mass="74779">MQKIFKKIKLPAFIEDVRVRYVSFAMIALAVVGVVIAALIRPWLAVAMLIVLIGLVFAVFYALATITQNTNKYIANLSYRIKRGEQEALVRMPIGIMMYDKDLTIQWLNPFLSNYFDQDVIGQSLKEVDSDLAQIIKKASASQELTRVHWGDHQFDVTVQSSIGVIYMMDVTPYAKIEEQAEDQKVVIGQIFLDNFDEVTQSLDDQLVSNLNNYVTTELTNWATEFGLFVKRVDDDHFIMIGYAQSLQAIVKDKFRVLDTIREGTSKQNAPLTLSIGIAYGDTDLSQLSLTSQSNLDLALGRGGDQVVVKAKTGEAKFYGGKTNPMEKRTRVRARMISQALQELLKQTDKVYVVGHERPDMDSIGASLGVRRIAQMNGKECYVVLDPTNLHSDVERLMEHVASDPELANQIITPDAAIAGATDKSLLVMVDHSKPSITEARGLYNKLESRVVILDHHRRGEEFPANPMLVYIEPYASSTCELIAEMFEYQPQSGEPLNKLEATAMLAGITVDTKNFALRTGTRTFDAASYLRSMGADAKLISDMLKENVDNYIQKNHLIDGVEMLGDNMALCTGEEEKAYDPVIAAQAADTLLSLSGIDASFVITRRKDGRIGISARSLGDVNVQVIMERMGGGGHLSNAATQLDGGTIADAKGELLNVIHKVLNQESDDDTDDDD</sequence>
<dbReference type="Pfam" id="PF01368">
    <property type="entry name" value="DHH"/>
    <property type="match status" value="1"/>
</dbReference>
<dbReference type="InterPro" id="IPR001667">
    <property type="entry name" value="DDH_dom"/>
</dbReference>
<keyword evidence="10" id="KW-1185">Reference proteome</keyword>
<dbReference type="PIRSF" id="PIRSF026583">
    <property type="entry name" value="YybT"/>
    <property type="match status" value="1"/>
</dbReference>
<dbReference type="SMART" id="SM00267">
    <property type="entry name" value="GGDEF"/>
    <property type="match status" value="1"/>
</dbReference>
<evidence type="ECO:0000313" key="9">
    <source>
        <dbReference type="EMBL" id="WDF82633.1"/>
    </source>
</evidence>
<dbReference type="PROSITE" id="PS50887">
    <property type="entry name" value="GGDEF"/>
    <property type="match status" value="1"/>
</dbReference>
<dbReference type="EMBL" id="CP117884">
    <property type="protein sequence ID" value="WDF82633.1"/>
    <property type="molecule type" value="Genomic_DNA"/>
</dbReference>
<dbReference type="RefSeq" id="WP_274260240.1">
    <property type="nucleotide sequence ID" value="NZ_CP117884.1"/>
</dbReference>
<feature type="domain" description="GGDEF" evidence="8">
    <location>
        <begin position="184"/>
        <end position="312"/>
    </location>
</feature>
<keyword evidence="2 6" id="KW-1003">Cell membrane</keyword>
<evidence type="ECO:0000256" key="3">
    <source>
        <dbReference type="ARBA" id="ARBA00022692"/>
    </source>
</evidence>
<evidence type="ECO:0000313" key="10">
    <source>
        <dbReference type="Proteomes" id="UP001220377"/>
    </source>
</evidence>
<dbReference type="EC" id="3.1.4.-" evidence="6"/>
<dbReference type="InterPro" id="IPR038763">
    <property type="entry name" value="DHH_sf"/>
</dbReference>
<dbReference type="SUPFAM" id="SSF64182">
    <property type="entry name" value="DHH phosphoesterases"/>
    <property type="match status" value="1"/>
</dbReference>
<evidence type="ECO:0000256" key="7">
    <source>
        <dbReference type="SAM" id="Phobius"/>
    </source>
</evidence>
<evidence type="ECO:0000256" key="6">
    <source>
        <dbReference type="PIRNR" id="PIRNR026583"/>
    </source>
</evidence>
<reference evidence="9 10" key="1">
    <citation type="submission" date="2023-02" db="EMBL/GenBank/DDBJ databases">
        <title>Genome sequence of Lacticaseibacillus sp. KACC 23028.</title>
        <authorList>
            <person name="Kim S."/>
            <person name="Heo J."/>
            <person name="Kwon S.-W."/>
        </authorList>
    </citation>
    <scope>NUCLEOTIDE SEQUENCE [LARGE SCALE GENOMIC DNA]</scope>
    <source>
        <strain evidence="9 10">KACC 23028</strain>
    </source>
</reference>
<comment type="catalytic activity">
    <reaction evidence="6">
        <text>3',3'-c-di-AMP + H2O = 5'-O-phosphonoadenylyl-(3'-&gt;5')-adenosine + H(+)</text>
        <dbReference type="Rhea" id="RHEA:54420"/>
        <dbReference type="ChEBI" id="CHEBI:15377"/>
        <dbReference type="ChEBI" id="CHEBI:15378"/>
        <dbReference type="ChEBI" id="CHEBI:71500"/>
        <dbReference type="ChEBI" id="CHEBI:138171"/>
    </reaction>
</comment>
<name>A0ABY7WR19_9LACO</name>
<evidence type="ECO:0000256" key="1">
    <source>
        <dbReference type="ARBA" id="ARBA00004651"/>
    </source>
</evidence>
<keyword evidence="6" id="KW-0378">Hydrolase</keyword>
<evidence type="ECO:0000256" key="2">
    <source>
        <dbReference type="ARBA" id="ARBA00022475"/>
    </source>
</evidence>
<feature type="transmembrane region" description="Helical" evidence="7">
    <location>
        <begin position="21"/>
        <end position="40"/>
    </location>
</feature>
<dbReference type="Pfam" id="PF24898">
    <property type="entry name" value="GGDEF_GdpP"/>
    <property type="match status" value="1"/>
</dbReference>
<comment type="subcellular location">
    <subcellularLocation>
        <location evidence="1">Cell membrane</location>
        <topology evidence="1">Multi-pass membrane protein</topology>
    </subcellularLocation>
</comment>
<dbReference type="Gene3D" id="3.90.1640.10">
    <property type="entry name" value="inorganic pyrophosphatase (n-terminal core)"/>
    <property type="match status" value="1"/>
</dbReference>
<proteinExistence type="inferred from homology"/>
<dbReference type="Gene3D" id="3.30.450.20">
    <property type="entry name" value="PAS domain"/>
    <property type="match status" value="1"/>
</dbReference>
<keyword evidence="5 6" id="KW-0472">Membrane</keyword>
<protein>
    <recommendedName>
        <fullName evidence="6">Cyclic-di-AMP phosphodiesterase</fullName>
        <ecNumber evidence="6">3.1.4.-</ecNumber>
    </recommendedName>
</protein>
<dbReference type="PANTHER" id="PTHR47618:SF2">
    <property type="entry name" value="CYCLIC-DI-AMP PHOSPHODIESTERASE GDPP"/>
    <property type="match status" value="1"/>
</dbReference>
<evidence type="ECO:0000259" key="8">
    <source>
        <dbReference type="PROSITE" id="PS50887"/>
    </source>
</evidence>
<comment type="function">
    <text evidence="6">Has phosphodiesterase (PDE) activity against cyclic-di-AMP (c-di-AMP).</text>
</comment>
<dbReference type="Pfam" id="PF02272">
    <property type="entry name" value="DHHA1"/>
    <property type="match status" value="1"/>
</dbReference>
<organism evidence="9 10">
    <name type="scientific">Lacticaseibacillus pabuli</name>
    <dbReference type="NCBI Taxonomy" id="3025672"/>
    <lineage>
        <taxon>Bacteria</taxon>
        <taxon>Bacillati</taxon>
        <taxon>Bacillota</taxon>
        <taxon>Bacilli</taxon>
        <taxon>Lactobacillales</taxon>
        <taxon>Lactobacillaceae</taxon>
        <taxon>Lacticaseibacillus</taxon>
    </lineage>
</organism>
<dbReference type="Pfam" id="PF21370">
    <property type="entry name" value="PAS_GdpP"/>
    <property type="match status" value="1"/>
</dbReference>
<evidence type="ECO:0000256" key="5">
    <source>
        <dbReference type="ARBA" id="ARBA00023136"/>
    </source>
</evidence>
<dbReference type="Proteomes" id="UP001220377">
    <property type="component" value="Chromosome"/>
</dbReference>
<evidence type="ECO:0000256" key="4">
    <source>
        <dbReference type="ARBA" id="ARBA00022989"/>
    </source>
</evidence>
<dbReference type="PANTHER" id="PTHR47618">
    <property type="entry name" value="BIFUNCTIONAL OLIGORIBONUCLEASE AND PAP PHOSPHATASE NRNA"/>
    <property type="match status" value="1"/>
</dbReference>
<dbReference type="InterPro" id="IPR049553">
    <property type="entry name" value="GdpP-like_PAS"/>
</dbReference>
<keyword evidence="4 7" id="KW-1133">Transmembrane helix</keyword>
<dbReference type="InterPro" id="IPR003156">
    <property type="entry name" value="DHHA1_dom"/>
</dbReference>
<gene>
    <name evidence="9" type="ORF">PQ472_12180</name>
</gene>
<dbReference type="InterPro" id="IPR000160">
    <property type="entry name" value="GGDEF_dom"/>
</dbReference>
<keyword evidence="3 7" id="KW-0812">Transmembrane</keyword>
<accession>A0ABY7WR19</accession>
<comment type="similarity">
    <text evidence="6">Belongs to the GdpP/PdeA phosphodiesterase family.</text>
</comment>
<dbReference type="Gene3D" id="3.10.310.30">
    <property type="match status" value="1"/>
</dbReference>
<feature type="transmembrane region" description="Helical" evidence="7">
    <location>
        <begin position="46"/>
        <end position="64"/>
    </location>
</feature>